<comment type="function">
    <text evidence="1">Involved in DNA recombination.</text>
</comment>
<protein>
    <submittedName>
        <fullName evidence="7">DNA recombination protein RmuC</fullName>
    </submittedName>
</protein>
<dbReference type="Pfam" id="PF02646">
    <property type="entry name" value="RmuC"/>
    <property type="match status" value="1"/>
</dbReference>
<reference evidence="7 8" key="1">
    <citation type="submission" date="2018-01" db="EMBL/GenBank/DDBJ databases">
        <title>Whole genome sequencing of Histamine producing bacteria.</title>
        <authorList>
            <person name="Butler K."/>
        </authorList>
    </citation>
    <scope>NUCLEOTIDE SEQUENCE [LARGE SCALE GENOMIC DNA]</scope>
    <source>
        <strain evidence="7 8">DSM 100436</strain>
    </source>
</reference>
<feature type="transmembrane region" description="Helical" evidence="6">
    <location>
        <begin position="6"/>
        <end position="30"/>
    </location>
</feature>
<dbReference type="InterPro" id="IPR003798">
    <property type="entry name" value="DNA_recombination_RmuC"/>
</dbReference>
<gene>
    <name evidence="7" type="ORF">C9I98_13530</name>
</gene>
<evidence type="ECO:0000313" key="7">
    <source>
        <dbReference type="EMBL" id="PSW19382.1"/>
    </source>
</evidence>
<dbReference type="RefSeq" id="WP_107272086.1">
    <property type="nucleotide sequence ID" value="NZ_PYMA01000007.1"/>
</dbReference>
<dbReference type="PANTHER" id="PTHR30563:SF0">
    <property type="entry name" value="DNA RECOMBINATION PROTEIN RMUC"/>
    <property type="match status" value="1"/>
</dbReference>
<feature type="coiled-coil region" evidence="5">
    <location>
        <begin position="214"/>
        <end position="241"/>
    </location>
</feature>
<dbReference type="AlphaFoldDB" id="A0A2T3NT06"/>
<evidence type="ECO:0000256" key="5">
    <source>
        <dbReference type="SAM" id="Coils"/>
    </source>
</evidence>
<keyword evidence="3 5" id="KW-0175">Coiled coil</keyword>
<comment type="caution">
    <text evidence="7">The sequence shown here is derived from an EMBL/GenBank/DDBJ whole genome shotgun (WGS) entry which is preliminary data.</text>
</comment>
<feature type="coiled-coil region" evidence="5">
    <location>
        <begin position="57"/>
        <end position="168"/>
    </location>
</feature>
<dbReference type="Proteomes" id="UP000241771">
    <property type="component" value="Unassembled WGS sequence"/>
</dbReference>
<evidence type="ECO:0000256" key="2">
    <source>
        <dbReference type="ARBA" id="ARBA00009840"/>
    </source>
</evidence>
<accession>A0A2T3NT06</accession>
<proteinExistence type="inferred from homology"/>
<keyword evidence="8" id="KW-1185">Reference proteome</keyword>
<sequence>MVDEWLSGYGLAVITALSGAVVASVITAWLGKQRWQQQQQLLLQQIAADKRLGETREQQLQGQVDERNNELDEMDLERDRLTNEVRQMHARLAAALEKMRHFEAVKNEKQYLTEQLENARMANAGLEADLREQEARHFEEQKAADEKIALLENAEERLRVQFESLANRLFEQKTRTVDEQNRLSMETLLSPLKAQLEGFKKQVNDNFSQEARERHTLVHEINNLKQLNEQMAREAVNLTQALKGDNKAQGNWGEVVLARVLSESGLREGHEYQTQVSLENEDGKRYQPDVVVHLPQDKDVVIDAKMSLVAYERFFNAENVAEQELALGEHVASVRSHIRGLSRKDYHQLHGVQSLDYVLMFIPVEPAFQAAIEADPSLIRDAMDQNIMLVSPTTLLVALRTINNLWRNERQNQNAKQIAERASKLYDKLRLFVTDMEAVGASLDKASQSYQGAMNKLLTGRGNVIRQAEGFKQLGVEVKRDINPVLAERALVGAADEETTDALVVARKVHSLQPSKENDLP</sequence>
<name>A0A2T3NT06_9GAMM</name>
<evidence type="ECO:0000256" key="1">
    <source>
        <dbReference type="ARBA" id="ARBA00003416"/>
    </source>
</evidence>
<keyword evidence="6" id="KW-0472">Membrane</keyword>
<evidence type="ECO:0000256" key="6">
    <source>
        <dbReference type="SAM" id="Phobius"/>
    </source>
</evidence>
<dbReference type="GO" id="GO:0006310">
    <property type="term" value="P:DNA recombination"/>
    <property type="evidence" value="ECO:0007669"/>
    <property type="project" value="UniProtKB-KW"/>
</dbReference>
<keyword evidence="6" id="KW-1133">Transmembrane helix</keyword>
<keyword evidence="6" id="KW-0812">Transmembrane</keyword>
<evidence type="ECO:0000256" key="3">
    <source>
        <dbReference type="ARBA" id="ARBA00023054"/>
    </source>
</evidence>
<organism evidence="7 8">
    <name type="scientific">Photobacterium sanctipauli</name>
    <dbReference type="NCBI Taxonomy" id="1342794"/>
    <lineage>
        <taxon>Bacteria</taxon>
        <taxon>Pseudomonadati</taxon>
        <taxon>Pseudomonadota</taxon>
        <taxon>Gammaproteobacteria</taxon>
        <taxon>Vibrionales</taxon>
        <taxon>Vibrionaceae</taxon>
        <taxon>Photobacterium</taxon>
    </lineage>
</organism>
<dbReference type="PANTHER" id="PTHR30563">
    <property type="entry name" value="DNA RECOMBINATION PROTEIN RMUC"/>
    <property type="match status" value="1"/>
</dbReference>
<evidence type="ECO:0000256" key="4">
    <source>
        <dbReference type="ARBA" id="ARBA00023172"/>
    </source>
</evidence>
<keyword evidence="4" id="KW-0233">DNA recombination</keyword>
<evidence type="ECO:0000313" key="8">
    <source>
        <dbReference type="Proteomes" id="UP000241771"/>
    </source>
</evidence>
<comment type="similarity">
    <text evidence="2">Belongs to the RmuC family.</text>
</comment>
<dbReference type="EMBL" id="PYMA01000007">
    <property type="protein sequence ID" value="PSW19382.1"/>
    <property type="molecule type" value="Genomic_DNA"/>
</dbReference>